<proteinExistence type="predicted"/>
<dbReference type="AlphaFoldDB" id="A0A1G8Y763"/>
<protein>
    <submittedName>
        <fullName evidence="3">Regulatory protein, luxR family</fullName>
    </submittedName>
</protein>
<dbReference type="InterPro" id="IPR000792">
    <property type="entry name" value="Tscrpt_reg_LuxR_C"/>
</dbReference>
<evidence type="ECO:0000256" key="1">
    <source>
        <dbReference type="SAM" id="Phobius"/>
    </source>
</evidence>
<dbReference type="SUPFAM" id="SSF46894">
    <property type="entry name" value="C-terminal effector domain of the bipartite response regulators"/>
    <property type="match status" value="1"/>
</dbReference>
<dbReference type="EMBL" id="FNEZ01000003">
    <property type="protein sequence ID" value="SDJ98025.1"/>
    <property type="molecule type" value="Genomic_DNA"/>
</dbReference>
<dbReference type="Proteomes" id="UP000199580">
    <property type="component" value="Unassembled WGS sequence"/>
</dbReference>
<keyword evidence="1" id="KW-0472">Membrane</keyword>
<feature type="domain" description="HTH luxR-type" evidence="2">
    <location>
        <begin position="453"/>
        <end position="492"/>
    </location>
</feature>
<dbReference type="Gene3D" id="1.10.10.10">
    <property type="entry name" value="Winged helix-like DNA-binding domain superfamily/Winged helix DNA-binding domain"/>
    <property type="match status" value="1"/>
</dbReference>
<dbReference type="InterPro" id="IPR036388">
    <property type="entry name" value="WH-like_DNA-bd_sf"/>
</dbReference>
<feature type="transmembrane region" description="Helical" evidence="1">
    <location>
        <begin position="351"/>
        <end position="371"/>
    </location>
</feature>
<evidence type="ECO:0000259" key="2">
    <source>
        <dbReference type="Pfam" id="PF00196"/>
    </source>
</evidence>
<dbReference type="GO" id="GO:0006355">
    <property type="term" value="P:regulation of DNA-templated transcription"/>
    <property type="evidence" value="ECO:0007669"/>
    <property type="project" value="InterPro"/>
</dbReference>
<evidence type="ECO:0000313" key="3">
    <source>
        <dbReference type="EMBL" id="SDJ98025.1"/>
    </source>
</evidence>
<dbReference type="GO" id="GO:0003677">
    <property type="term" value="F:DNA binding"/>
    <property type="evidence" value="ECO:0007669"/>
    <property type="project" value="InterPro"/>
</dbReference>
<keyword evidence="1" id="KW-1133">Transmembrane helix</keyword>
<keyword evidence="4" id="KW-1185">Reference proteome</keyword>
<evidence type="ECO:0000313" key="4">
    <source>
        <dbReference type="Proteomes" id="UP000199580"/>
    </source>
</evidence>
<keyword evidence="1" id="KW-0812">Transmembrane</keyword>
<name>A0A1G8Y763_9FLAO</name>
<organism evidence="3 4">
    <name type="scientific">Flavobacterium noncentrifugens</name>
    <dbReference type="NCBI Taxonomy" id="1128970"/>
    <lineage>
        <taxon>Bacteria</taxon>
        <taxon>Pseudomonadati</taxon>
        <taxon>Bacteroidota</taxon>
        <taxon>Flavobacteriia</taxon>
        <taxon>Flavobacteriales</taxon>
        <taxon>Flavobacteriaceae</taxon>
        <taxon>Flavobacterium</taxon>
    </lineage>
</organism>
<dbReference type="InterPro" id="IPR016032">
    <property type="entry name" value="Sig_transdc_resp-reg_C-effctor"/>
</dbReference>
<dbReference type="OrthoDB" id="1452766at2"/>
<dbReference type="STRING" id="1128970.SAMN04487935_2197"/>
<reference evidence="3 4" key="1">
    <citation type="submission" date="2016-10" db="EMBL/GenBank/DDBJ databases">
        <authorList>
            <person name="de Groot N.N."/>
        </authorList>
    </citation>
    <scope>NUCLEOTIDE SEQUENCE [LARGE SCALE GENOMIC DNA]</scope>
    <source>
        <strain evidence="3 4">CGMCC 1.10076</strain>
    </source>
</reference>
<dbReference type="SUPFAM" id="SSF48452">
    <property type="entry name" value="TPR-like"/>
    <property type="match status" value="1"/>
</dbReference>
<sequence>MYIYPIVIPFGIDLMKLKYLLFLFLCFYPNLPAIGQADNSQKLTLDAQIAANNDLFMTKPDQAFLMIDVLMKKAVLAGNKDAELSLLSKKTWYFIRKTNLKQALKAAQELDGKAIQYENYYWQSAAHSHLLEICSFNGLQEQAIMEFDKSMALLEKSNQPEDKINYSKAINYIKIANLYETQGDFGKAKKMLLKVDEHIGKITDREKIRKIRFVNFTNLGAVNFELGLQDSAEYFIQKSIHLSDGANDEESLNQFRNLLILGQVYNAKKDGLKALHFLKKAEVIEPKLATNLQEKNMLYQELVESYKALDSSEQVNIYTYKAKDTEIAYEKNKSSSLKKIINDDLLKERNYSLYIVTGFSVLLLLSLYFIYRLHKKNKLLVQQETLSEKYLQDNKQTIDQETLSKLINLLKQHDAAFMTVFHGVFPDFVNKIQAIQPNVVQTEVEFCAYMKLNLTTKEISKILSIEPKSVQAKKYRIRKKLNIPNEVDIYMWFNQI</sequence>
<dbReference type="Pfam" id="PF00196">
    <property type="entry name" value="GerE"/>
    <property type="match status" value="1"/>
</dbReference>
<dbReference type="RefSeq" id="WP_091395193.1">
    <property type="nucleotide sequence ID" value="NZ_FNEZ01000003.1"/>
</dbReference>
<accession>A0A1G8Y763</accession>
<dbReference type="InterPro" id="IPR011990">
    <property type="entry name" value="TPR-like_helical_dom_sf"/>
</dbReference>
<gene>
    <name evidence="3" type="ORF">SAMN04487935_2197</name>
</gene>
<dbReference type="Gene3D" id="1.25.40.10">
    <property type="entry name" value="Tetratricopeptide repeat domain"/>
    <property type="match status" value="1"/>
</dbReference>